<keyword evidence="2" id="KW-1185">Reference proteome</keyword>
<dbReference type="EMBL" id="RBXR01000001">
    <property type="protein sequence ID" value="RKT69355.1"/>
    <property type="molecule type" value="Genomic_DNA"/>
</dbReference>
<dbReference type="Proteomes" id="UP000272729">
    <property type="component" value="Unassembled WGS sequence"/>
</dbReference>
<proteinExistence type="predicted"/>
<sequence>MAKIRAALTSIVDLLHYRLKRPVRILAITGLRAEEARIAAKC</sequence>
<evidence type="ECO:0000313" key="1">
    <source>
        <dbReference type="EMBL" id="RKT69355.1"/>
    </source>
</evidence>
<protein>
    <submittedName>
        <fullName evidence="1">Uncharacterized protein</fullName>
    </submittedName>
</protein>
<comment type="caution">
    <text evidence="1">The sequence shown here is derived from an EMBL/GenBank/DDBJ whole genome shotgun (WGS) entry which is preliminary data.</text>
</comment>
<accession>A0A495X865</accession>
<dbReference type="RefSeq" id="WP_281276612.1">
    <property type="nucleotide sequence ID" value="NZ_RBXR01000001.1"/>
</dbReference>
<name>A0A495X865_9PSEU</name>
<evidence type="ECO:0000313" key="2">
    <source>
        <dbReference type="Proteomes" id="UP000272729"/>
    </source>
</evidence>
<organism evidence="1 2">
    <name type="scientific">Saccharothrix variisporea</name>
    <dbReference type="NCBI Taxonomy" id="543527"/>
    <lineage>
        <taxon>Bacteria</taxon>
        <taxon>Bacillati</taxon>
        <taxon>Actinomycetota</taxon>
        <taxon>Actinomycetes</taxon>
        <taxon>Pseudonocardiales</taxon>
        <taxon>Pseudonocardiaceae</taxon>
        <taxon>Saccharothrix</taxon>
    </lineage>
</organism>
<dbReference type="AlphaFoldDB" id="A0A495X865"/>
<gene>
    <name evidence="1" type="ORF">DFJ66_2574</name>
</gene>
<reference evidence="1 2" key="1">
    <citation type="submission" date="2018-10" db="EMBL/GenBank/DDBJ databases">
        <title>Sequencing the genomes of 1000 actinobacteria strains.</title>
        <authorList>
            <person name="Klenk H.-P."/>
        </authorList>
    </citation>
    <scope>NUCLEOTIDE SEQUENCE [LARGE SCALE GENOMIC DNA]</scope>
    <source>
        <strain evidence="1 2">DSM 43911</strain>
    </source>
</reference>